<keyword evidence="3" id="KW-1185">Reference proteome</keyword>
<keyword evidence="1" id="KW-0812">Transmembrane</keyword>
<gene>
    <name evidence="2" type="ORF">RV00_GL001496</name>
</gene>
<dbReference type="RefSeq" id="WP_071863421.1">
    <property type="nucleotide sequence ID" value="NZ_CAURXW010000058.1"/>
</dbReference>
<sequence length="337" mass="39863">MRRMKGAIKIILFLFLYLLSFAYAGIFNNDIGWTLFLFLTLFLLLCLIHLLIPLSRIVAESPDSLTTHVKQSTKLPILFSYPRQIFPIIQLNITLADGWIALQTTGLFFMRQKQINFQWTPTQRGLYEEVSIRYQSSNPLFSKTYWTTLKKKILVLPQYHRLSNHFHFQQAMHNQPFGEPTFTIKNYRPYRSGDALKNIDWKLSSKQTTLIYREQEHAQPAEPIWLFWGNPSPQFEEALSYYYSLQDRVKQTEQIQQYLFGNIVVASTQIDSQVFANIQPFEERPSVRRFKGKELFFFTPELDSPTLELIEYLKKENSVQVYDLPFLQHIFKTDESR</sequence>
<dbReference type="PANTHER" id="PTHR34351:SF2">
    <property type="entry name" value="DUF58 DOMAIN-CONTAINING PROTEIN"/>
    <property type="match status" value="1"/>
</dbReference>
<feature type="transmembrane region" description="Helical" evidence="1">
    <location>
        <begin position="34"/>
        <end position="52"/>
    </location>
</feature>
<evidence type="ECO:0000313" key="3">
    <source>
        <dbReference type="Proteomes" id="UP000183700"/>
    </source>
</evidence>
<evidence type="ECO:0000313" key="2">
    <source>
        <dbReference type="EMBL" id="OJG33262.1"/>
    </source>
</evidence>
<evidence type="ECO:0000256" key="1">
    <source>
        <dbReference type="SAM" id="Phobius"/>
    </source>
</evidence>
<dbReference type="AlphaFoldDB" id="A0A1L8SN27"/>
<dbReference type="EMBL" id="JXKM01000021">
    <property type="protein sequence ID" value="OJG33262.1"/>
    <property type="molecule type" value="Genomic_DNA"/>
</dbReference>
<dbReference type="Proteomes" id="UP000183700">
    <property type="component" value="Unassembled WGS sequence"/>
</dbReference>
<accession>A0A1L8SN27</accession>
<dbReference type="OrthoDB" id="9778037at2"/>
<organism evidence="2 3">
    <name type="scientific">Enterococcus devriesei</name>
    <dbReference type="NCBI Taxonomy" id="319970"/>
    <lineage>
        <taxon>Bacteria</taxon>
        <taxon>Bacillati</taxon>
        <taxon>Bacillota</taxon>
        <taxon>Bacilli</taxon>
        <taxon>Lactobacillales</taxon>
        <taxon>Enterococcaceae</taxon>
        <taxon>Enterococcus</taxon>
    </lineage>
</organism>
<dbReference type="PANTHER" id="PTHR34351">
    <property type="entry name" value="SLR1927 PROTEIN-RELATED"/>
    <property type="match status" value="1"/>
</dbReference>
<dbReference type="STRING" id="319970.RV00_GL001496"/>
<keyword evidence="1" id="KW-1133">Transmembrane helix</keyword>
<reference evidence="2 3" key="1">
    <citation type="submission" date="2014-12" db="EMBL/GenBank/DDBJ databases">
        <title>Draft genome sequences of 29 type strains of Enterococci.</title>
        <authorList>
            <person name="Zhong Z."/>
            <person name="Sun Z."/>
            <person name="Liu W."/>
            <person name="Zhang W."/>
            <person name="Zhang H."/>
        </authorList>
    </citation>
    <scope>NUCLEOTIDE SEQUENCE [LARGE SCALE GENOMIC DNA]</scope>
    <source>
        <strain evidence="2 3">DSM 22802</strain>
    </source>
</reference>
<comment type="caution">
    <text evidence="2">The sequence shown here is derived from an EMBL/GenBank/DDBJ whole genome shotgun (WGS) entry which is preliminary data.</text>
</comment>
<proteinExistence type="predicted"/>
<protein>
    <submittedName>
        <fullName evidence="2">Uncharacterized protein</fullName>
    </submittedName>
</protein>
<keyword evidence="1" id="KW-0472">Membrane</keyword>
<name>A0A1L8SN27_9ENTE</name>